<dbReference type="Proteomes" id="UP000184499">
    <property type="component" value="Unassembled WGS sequence"/>
</dbReference>
<dbReference type="RefSeq" id="XP_067483159.1">
    <property type="nucleotide sequence ID" value="XM_067623974.1"/>
</dbReference>
<proteinExistence type="predicted"/>
<name>A0A1L9UWC9_ASPBC</name>
<reference evidence="2" key="1">
    <citation type="journal article" date="2017" name="Genome Biol.">
        <title>Comparative genomics reveals high biological diversity and specific adaptations in the industrially and medically important fungal genus Aspergillus.</title>
        <authorList>
            <person name="de Vries R.P."/>
            <person name="Riley R."/>
            <person name="Wiebenga A."/>
            <person name="Aguilar-Osorio G."/>
            <person name="Amillis S."/>
            <person name="Uchima C.A."/>
            <person name="Anderluh G."/>
            <person name="Asadollahi M."/>
            <person name="Askin M."/>
            <person name="Barry K."/>
            <person name="Battaglia E."/>
            <person name="Bayram O."/>
            <person name="Benocci T."/>
            <person name="Braus-Stromeyer S.A."/>
            <person name="Caldana C."/>
            <person name="Canovas D."/>
            <person name="Cerqueira G.C."/>
            <person name="Chen F."/>
            <person name="Chen W."/>
            <person name="Choi C."/>
            <person name="Clum A."/>
            <person name="Dos Santos R.A."/>
            <person name="Damasio A.R."/>
            <person name="Diallinas G."/>
            <person name="Emri T."/>
            <person name="Fekete E."/>
            <person name="Flipphi M."/>
            <person name="Freyberg S."/>
            <person name="Gallo A."/>
            <person name="Gournas C."/>
            <person name="Habgood R."/>
            <person name="Hainaut M."/>
            <person name="Harispe M.L."/>
            <person name="Henrissat B."/>
            <person name="Hilden K.S."/>
            <person name="Hope R."/>
            <person name="Hossain A."/>
            <person name="Karabika E."/>
            <person name="Karaffa L."/>
            <person name="Karanyi Z."/>
            <person name="Krasevec N."/>
            <person name="Kuo A."/>
            <person name="Kusch H."/>
            <person name="LaButti K."/>
            <person name="Lagendijk E.L."/>
            <person name="Lapidus A."/>
            <person name="Levasseur A."/>
            <person name="Lindquist E."/>
            <person name="Lipzen A."/>
            <person name="Logrieco A.F."/>
            <person name="MacCabe A."/>
            <person name="Maekelae M.R."/>
            <person name="Malavazi I."/>
            <person name="Melin P."/>
            <person name="Meyer V."/>
            <person name="Mielnichuk N."/>
            <person name="Miskei M."/>
            <person name="Molnar A.P."/>
            <person name="Mule G."/>
            <person name="Ngan C.Y."/>
            <person name="Orejas M."/>
            <person name="Orosz E."/>
            <person name="Ouedraogo J.P."/>
            <person name="Overkamp K.M."/>
            <person name="Park H.-S."/>
            <person name="Perrone G."/>
            <person name="Piumi F."/>
            <person name="Punt P.J."/>
            <person name="Ram A.F."/>
            <person name="Ramon A."/>
            <person name="Rauscher S."/>
            <person name="Record E."/>
            <person name="Riano-Pachon D.M."/>
            <person name="Robert V."/>
            <person name="Roehrig J."/>
            <person name="Ruller R."/>
            <person name="Salamov A."/>
            <person name="Salih N.S."/>
            <person name="Samson R.A."/>
            <person name="Sandor E."/>
            <person name="Sanguinetti M."/>
            <person name="Schuetze T."/>
            <person name="Sepcic K."/>
            <person name="Shelest E."/>
            <person name="Sherlock G."/>
            <person name="Sophianopoulou V."/>
            <person name="Squina F.M."/>
            <person name="Sun H."/>
            <person name="Susca A."/>
            <person name="Todd R.B."/>
            <person name="Tsang A."/>
            <person name="Unkles S.E."/>
            <person name="van de Wiele N."/>
            <person name="van Rossen-Uffink D."/>
            <person name="Oliveira J.V."/>
            <person name="Vesth T.C."/>
            <person name="Visser J."/>
            <person name="Yu J.-H."/>
            <person name="Zhou M."/>
            <person name="Andersen M.R."/>
            <person name="Archer D.B."/>
            <person name="Baker S.E."/>
            <person name="Benoit I."/>
            <person name="Brakhage A.A."/>
            <person name="Braus G.H."/>
            <person name="Fischer R."/>
            <person name="Frisvad J.C."/>
            <person name="Goldman G.H."/>
            <person name="Houbraken J."/>
            <person name="Oakley B."/>
            <person name="Pocsi I."/>
            <person name="Scazzocchio C."/>
            <person name="Seiboth B."/>
            <person name="vanKuyk P.A."/>
            <person name="Wortman J."/>
            <person name="Dyer P.S."/>
            <person name="Grigoriev I.V."/>
        </authorList>
    </citation>
    <scope>NUCLEOTIDE SEQUENCE [LARGE SCALE GENOMIC DNA]</scope>
    <source>
        <strain evidence="2">CBS 101740 / IMI 381727 / IBT 21946</strain>
    </source>
</reference>
<evidence type="ECO:0000313" key="2">
    <source>
        <dbReference type="Proteomes" id="UP000184499"/>
    </source>
</evidence>
<evidence type="ECO:0000313" key="1">
    <source>
        <dbReference type="EMBL" id="OJJ75912.1"/>
    </source>
</evidence>
<gene>
    <name evidence="1" type="ORF">ASPBRDRAFT_386312</name>
</gene>
<accession>A0A1L9UWC9</accession>
<dbReference type="EMBL" id="KV878680">
    <property type="protein sequence ID" value="OJJ75912.1"/>
    <property type="molecule type" value="Genomic_DNA"/>
</dbReference>
<dbReference type="AlphaFoldDB" id="A0A1L9UWC9"/>
<keyword evidence="2" id="KW-1185">Reference proteome</keyword>
<protein>
    <submittedName>
        <fullName evidence="1">Uncharacterized protein</fullName>
    </submittedName>
</protein>
<sequence>MGLLEMPLFIYIIFRSVSTTTAPDLSITRERFTTSSSVSLSLSPAYFTYPGGRPGNPVLGAIRDSTRHQASKTGLGSYVAFFRLAGAPRCLHRAVRTTMLGPMRDDDVPQVRQNRESVSCRQVAGQPPVLCLLLFL</sequence>
<dbReference type="GeneID" id="93576462"/>
<organism evidence="1 2">
    <name type="scientific">Aspergillus brasiliensis (strain CBS 101740 / IMI 381727 / IBT 21946)</name>
    <dbReference type="NCBI Taxonomy" id="767769"/>
    <lineage>
        <taxon>Eukaryota</taxon>
        <taxon>Fungi</taxon>
        <taxon>Dikarya</taxon>
        <taxon>Ascomycota</taxon>
        <taxon>Pezizomycotina</taxon>
        <taxon>Eurotiomycetes</taxon>
        <taxon>Eurotiomycetidae</taxon>
        <taxon>Eurotiales</taxon>
        <taxon>Aspergillaceae</taxon>
        <taxon>Aspergillus</taxon>
        <taxon>Aspergillus subgen. Circumdati</taxon>
    </lineage>
</organism>
<dbReference type="VEuPathDB" id="FungiDB:ASPBRDRAFT_386312"/>